<protein>
    <submittedName>
        <fullName evidence="1">Uncharacterized protein</fullName>
    </submittedName>
</protein>
<proteinExistence type="predicted"/>
<keyword evidence="2" id="KW-1185">Reference proteome</keyword>
<reference evidence="1" key="1">
    <citation type="submission" date="2021-01" db="EMBL/GenBank/DDBJ databases">
        <title>Modified the classification status of verrucomicrobia.</title>
        <authorList>
            <person name="Feng X."/>
        </authorList>
    </citation>
    <scope>NUCLEOTIDE SEQUENCE</scope>
    <source>
        <strain evidence="1">KCTC 13126</strain>
    </source>
</reference>
<dbReference type="EMBL" id="JAENIL010000016">
    <property type="protein sequence ID" value="MBK1877204.1"/>
    <property type="molecule type" value="Genomic_DNA"/>
</dbReference>
<accession>A0A934VR60</accession>
<gene>
    <name evidence="1" type="ORF">JIN87_10010</name>
</gene>
<evidence type="ECO:0000313" key="1">
    <source>
        <dbReference type="EMBL" id="MBK1877204.1"/>
    </source>
</evidence>
<dbReference type="RefSeq" id="WP_200355420.1">
    <property type="nucleotide sequence ID" value="NZ_JAENIL010000016.1"/>
</dbReference>
<dbReference type="Proteomes" id="UP000617628">
    <property type="component" value="Unassembled WGS sequence"/>
</dbReference>
<organism evidence="1 2">
    <name type="scientific">Pelagicoccus mobilis</name>
    <dbReference type="NCBI Taxonomy" id="415221"/>
    <lineage>
        <taxon>Bacteria</taxon>
        <taxon>Pseudomonadati</taxon>
        <taxon>Verrucomicrobiota</taxon>
        <taxon>Opitutia</taxon>
        <taxon>Puniceicoccales</taxon>
        <taxon>Pelagicoccaceae</taxon>
        <taxon>Pelagicoccus</taxon>
    </lineage>
</organism>
<dbReference type="AlphaFoldDB" id="A0A934VR60"/>
<evidence type="ECO:0000313" key="2">
    <source>
        <dbReference type="Proteomes" id="UP000617628"/>
    </source>
</evidence>
<name>A0A934VR60_9BACT</name>
<comment type="caution">
    <text evidence="1">The sequence shown here is derived from an EMBL/GenBank/DDBJ whole genome shotgun (WGS) entry which is preliminary data.</text>
</comment>
<sequence length="111" mass="12066">MYLYRRYVCGGFFVRLEFEPTGPEAYNPTLCQVRDRAEDAAASSEGERSVSELGIMSACTGEAGLQGCRSRDSFAGAREAREAVFSIVYGSTSPNQSFSWVAKLISATVIC</sequence>